<evidence type="ECO:0000256" key="2">
    <source>
        <dbReference type="ARBA" id="ARBA00021310"/>
    </source>
</evidence>
<organism evidence="8 9">
    <name type="scientific">Candidatus Woesebacteria bacterium RBG_16_39_8b</name>
    <dbReference type="NCBI Taxonomy" id="1802482"/>
    <lineage>
        <taxon>Bacteria</taxon>
        <taxon>Candidatus Woeseibacteriota</taxon>
    </lineage>
</organism>
<dbReference type="Pfam" id="PF11967">
    <property type="entry name" value="RecO_N"/>
    <property type="match status" value="1"/>
</dbReference>
<dbReference type="InterPro" id="IPR022572">
    <property type="entry name" value="DNA_rep/recomb_RecO_N"/>
</dbReference>
<proteinExistence type="inferred from homology"/>
<comment type="caution">
    <text evidence="8">The sequence shown here is derived from an EMBL/GenBank/DDBJ whole genome shotgun (WGS) entry which is preliminary data.</text>
</comment>
<dbReference type="InterPro" id="IPR012340">
    <property type="entry name" value="NA-bd_OB-fold"/>
</dbReference>
<evidence type="ECO:0000256" key="6">
    <source>
        <dbReference type="ARBA" id="ARBA00033409"/>
    </source>
</evidence>
<evidence type="ECO:0000259" key="7">
    <source>
        <dbReference type="Pfam" id="PF11967"/>
    </source>
</evidence>
<dbReference type="EMBL" id="MGFU01000046">
    <property type="protein sequence ID" value="OGM12008.1"/>
    <property type="molecule type" value="Genomic_DNA"/>
</dbReference>
<evidence type="ECO:0000256" key="3">
    <source>
        <dbReference type="ARBA" id="ARBA00022763"/>
    </source>
</evidence>
<gene>
    <name evidence="8" type="ORF">A2V80_01290</name>
</gene>
<dbReference type="Proteomes" id="UP000179013">
    <property type="component" value="Unassembled WGS sequence"/>
</dbReference>
<dbReference type="Gene3D" id="2.40.50.140">
    <property type="entry name" value="Nucleic acid-binding proteins"/>
    <property type="match status" value="1"/>
</dbReference>
<feature type="domain" description="DNA replication/recombination mediator RecO N-terminal" evidence="7">
    <location>
        <begin position="5"/>
        <end position="81"/>
    </location>
</feature>
<dbReference type="InterPro" id="IPR003717">
    <property type="entry name" value="RecO"/>
</dbReference>
<keyword evidence="5" id="KW-0234">DNA repair</keyword>
<evidence type="ECO:0000256" key="1">
    <source>
        <dbReference type="ARBA" id="ARBA00007452"/>
    </source>
</evidence>
<comment type="similarity">
    <text evidence="1">Belongs to the RecO family.</text>
</comment>
<dbReference type="InterPro" id="IPR042242">
    <property type="entry name" value="RecO_C"/>
</dbReference>
<dbReference type="PANTHER" id="PTHR33991:SF1">
    <property type="entry name" value="DNA REPAIR PROTEIN RECO"/>
    <property type="match status" value="1"/>
</dbReference>
<keyword evidence="3" id="KW-0227">DNA damage</keyword>
<reference evidence="8 9" key="1">
    <citation type="journal article" date="2016" name="Nat. Commun.">
        <title>Thousands of microbial genomes shed light on interconnected biogeochemical processes in an aquifer system.</title>
        <authorList>
            <person name="Anantharaman K."/>
            <person name="Brown C.T."/>
            <person name="Hug L.A."/>
            <person name="Sharon I."/>
            <person name="Castelle C.J."/>
            <person name="Probst A.J."/>
            <person name="Thomas B.C."/>
            <person name="Singh A."/>
            <person name="Wilkins M.J."/>
            <person name="Karaoz U."/>
            <person name="Brodie E.L."/>
            <person name="Williams K.H."/>
            <person name="Hubbard S.S."/>
            <person name="Banfield J.F."/>
        </authorList>
    </citation>
    <scope>NUCLEOTIDE SEQUENCE [LARGE SCALE GENOMIC DNA]</scope>
</reference>
<dbReference type="PANTHER" id="PTHR33991">
    <property type="entry name" value="DNA REPAIR PROTEIN RECO"/>
    <property type="match status" value="1"/>
</dbReference>
<evidence type="ECO:0000313" key="9">
    <source>
        <dbReference type="Proteomes" id="UP000179013"/>
    </source>
</evidence>
<dbReference type="NCBIfam" id="TIGR00613">
    <property type="entry name" value="reco"/>
    <property type="match status" value="1"/>
</dbReference>
<evidence type="ECO:0000313" key="8">
    <source>
        <dbReference type="EMBL" id="OGM12008.1"/>
    </source>
</evidence>
<feature type="non-terminal residue" evidence="8">
    <location>
        <position position="131"/>
    </location>
</feature>
<dbReference type="Pfam" id="PF02565">
    <property type="entry name" value="RecO_C"/>
    <property type="match status" value="1"/>
</dbReference>
<protein>
    <recommendedName>
        <fullName evidence="2">DNA repair protein RecO</fullName>
    </recommendedName>
    <alternativeName>
        <fullName evidence="6">Recombination protein O</fullName>
    </alternativeName>
</protein>
<dbReference type="GO" id="GO:0006302">
    <property type="term" value="P:double-strand break repair"/>
    <property type="evidence" value="ECO:0007669"/>
    <property type="project" value="TreeGrafter"/>
</dbReference>
<dbReference type="GO" id="GO:0006310">
    <property type="term" value="P:DNA recombination"/>
    <property type="evidence" value="ECO:0007669"/>
    <property type="project" value="UniProtKB-KW"/>
</dbReference>
<dbReference type="AlphaFoldDB" id="A0A1F7XC81"/>
<dbReference type="SUPFAM" id="SSF57863">
    <property type="entry name" value="ArfGap/RecO-like zinc finger"/>
    <property type="match status" value="1"/>
</dbReference>
<keyword evidence="4" id="KW-0233">DNA recombination</keyword>
<name>A0A1F7XC81_9BACT</name>
<evidence type="ECO:0000256" key="4">
    <source>
        <dbReference type="ARBA" id="ARBA00023172"/>
    </source>
</evidence>
<evidence type="ECO:0000256" key="5">
    <source>
        <dbReference type="ARBA" id="ARBA00023204"/>
    </source>
</evidence>
<sequence length="131" mass="14813">MAIKSYSSQGIVLASKNYHEADRIVVLYTEKFGKKTYLAKGVRKLKSKKRGGLEVFSFIKFSAVSAKGYEILTETELINAFPLIRNDLKRMSLAYYFSEIIGRISSENQPNTEAYDLLLTSLTNLTKSNDL</sequence>
<accession>A0A1F7XC81</accession>
<dbReference type="InterPro" id="IPR037278">
    <property type="entry name" value="ARFGAP/RecO"/>
</dbReference>
<dbReference type="GO" id="GO:0043590">
    <property type="term" value="C:bacterial nucleoid"/>
    <property type="evidence" value="ECO:0007669"/>
    <property type="project" value="TreeGrafter"/>
</dbReference>
<dbReference type="Gene3D" id="1.20.1440.120">
    <property type="entry name" value="Recombination protein O, C-terminal domain"/>
    <property type="match status" value="1"/>
</dbReference>
<dbReference type="SUPFAM" id="SSF50249">
    <property type="entry name" value="Nucleic acid-binding proteins"/>
    <property type="match status" value="1"/>
</dbReference>